<feature type="region of interest" description="Disordered" evidence="2">
    <location>
        <begin position="262"/>
        <end position="287"/>
    </location>
</feature>
<feature type="region of interest" description="Disordered" evidence="2">
    <location>
        <begin position="1"/>
        <end position="30"/>
    </location>
</feature>
<dbReference type="EMBL" id="RRYP01008444">
    <property type="protein sequence ID" value="TNV79768.1"/>
    <property type="molecule type" value="Genomic_DNA"/>
</dbReference>
<keyword evidence="4" id="KW-1185">Reference proteome</keyword>
<gene>
    <name evidence="3" type="ORF">FGO68_gene3813</name>
</gene>
<organism evidence="3 4">
    <name type="scientific">Halteria grandinella</name>
    <dbReference type="NCBI Taxonomy" id="5974"/>
    <lineage>
        <taxon>Eukaryota</taxon>
        <taxon>Sar</taxon>
        <taxon>Alveolata</taxon>
        <taxon>Ciliophora</taxon>
        <taxon>Intramacronucleata</taxon>
        <taxon>Spirotrichea</taxon>
        <taxon>Stichotrichia</taxon>
        <taxon>Sporadotrichida</taxon>
        <taxon>Halteriidae</taxon>
        <taxon>Halteria</taxon>
    </lineage>
</organism>
<evidence type="ECO:0000313" key="4">
    <source>
        <dbReference type="Proteomes" id="UP000785679"/>
    </source>
</evidence>
<name>A0A8J8NRI3_HALGN</name>
<dbReference type="Proteomes" id="UP000785679">
    <property type="component" value="Unassembled WGS sequence"/>
</dbReference>
<evidence type="ECO:0000256" key="1">
    <source>
        <dbReference type="SAM" id="Coils"/>
    </source>
</evidence>
<comment type="caution">
    <text evidence="3">The sequence shown here is derived from an EMBL/GenBank/DDBJ whole genome shotgun (WGS) entry which is preliminary data.</text>
</comment>
<feature type="coiled-coil region" evidence="1">
    <location>
        <begin position="73"/>
        <end position="100"/>
    </location>
</feature>
<evidence type="ECO:0000256" key="2">
    <source>
        <dbReference type="SAM" id="MobiDB-lite"/>
    </source>
</evidence>
<feature type="region of interest" description="Disordered" evidence="2">
    <location>
        <begin position="362"/>
        <end position="421"/>
    </location>
</feature>
<evidence type="ECO:0000313" key="3">
    <source>
        <dbReference type="EMBL" id="TNV79768.1"/>
    </source>
</evidence>
<feature type="region of interest" description="Disordered" evidence="2">
    <location>
        <begin position="488"/>
        <end position="518"/>
    </location>
</feature>
<reference evidence="3" key="1">
    <citation type="submission" date="2019-06" db="EMBL/GenBank/DDBJ databases">
        <authorList>
            <person name="Zheng W."/>
        </authorList>
    </citation>
    <scope>NUCLEOTIDE SEQUENCE</scope>
    <source>
        <strain evidence="3">QDHG01</strain>
    </source>
</reference>
<accession>A0A8J8NRI3</accession>
<dbReference type="OrthoDB" id="10681651at2759"/>
<dbReference type="AlphaFoldDB" id="A0A8J8NRI3"/>
<keyword evidence="1" id="KW-0175">Coiled coil</keyword>
<protein>
    <submittedName>
        <fullName evidence="3">Uncharacterized protein</fullName>
    </submittedName>
</protein>
<feature type="compositionally biased region" description="Polar residues" evidence="2">
    <location>
        <begin position="497"/>
        <end position="506"/>
    </location>
</feature>
<sequence>MKKTQSTLLHNSHTNHTNTASNRSSTTTGTERIEQLSLLQQLQQKHIPISQLLGQNSNNVGNSQEWGGMQMQMAQLGFRVEKLEQEAILAQERVNSLTRICQLQQQFQENWEEETQQMKKFFDGQGKNLSLIEELEQKNMPTIENLQEQINKLGEEVALDINDLEKKLQLIQSQVSLKSALPSTPHSHFMNTQTTHQDQFTAQFQTQIQAQIQALTDERNKNVEEVKLVQVRQQKLGNQLSSVKYTTEKLRERVRNLEKVVVTQHEQDQSQVSKKRSRSRSKSQTNFKKAALKEQVAVLIDGLGALQSQVSTLLQLQPNHSNHRLRQECVSFAEEVETAPTIQHENQPNQYPSLLNIQTIDSNQQQQQSEFKRLRKSPHNTSSSKKLNRQKHAFDAFVQRSNQAAKENEGPPVTLKRQHGGLDVRTVAKEIEIEQQKILQSLSNHLRSSSSLDARGNTRSQLIQQVAQNQRTIDTCAKSVTPQHKKDFVLGGRVGGNSLSRSNTMNALKKGGGNSKTIQSVSRKMMRII</sequence>
<proteinExistence type="predicted"/>